<evidence type="ECO:0000313" key="7">
    <source>
        <dbReference type="Proteomes" id="UP000540191"/>
    </source>
</evidence>
<dbReference type="SUPFAM" id="SSF53850">
    <property type="entry name" value="Periplasmic binding protein-like II"/>
    <property type="match status" value="1"/>
</dbReference>
<dbReference type="NCBIfam" id="TIGR01728">
    <property type="entry name" value="SsuA_fam"/>
    <property type="match status" value="1"/>
</dbReference>
<feature type="domain" description="SsuA/THI5-like" evidence="5">
    <location>
        <begin position="71"/>
        <end position="262"/>
    </location>
</feature>
<dbReference type="GO" id="GO:0042626">
    <property type="term" value="F:ATPase-coupled transmembrane transporter activity"/>
    <property type="evidence" value="ECO:0007669"/>
    <property type="project" value="InterPro"/>
</dbReference>
<evidence type="ECO:0000256" key="4">
    <source>
        <dbReference type="SAM" id="SignalP"/>
    </source>
</evidence>
<dbReference type="InterPro" id="IPR015168">
    <property type="entry name" value="SsuA/THI5"/>
</dbReference>
<keyword evidence="7" id="KW-1185">Reference proteome</keyword>
<reference evidence="6 7" key="1">
    <citation type="submission" date="2020-08" db="EMBL/GenBank/DDBJ databases">
        <title>Sequencing the genomes of 1000 actinobacteria strains.</title>
        <authorList>
            <person name="Klenk H.-P."/>
        </authorList>
    </citation>
    <scope>NUCLEOTIDE SEQUENCE [LARGE SCALE GENOMIC DNA]</scope>
    <source>
        <strain evidence="6 7">DSM 23974</strain>
    </source>
</reference>
<dbReference type="Gene3D" id="3.40.190.10">
    <property type="entry name" value="Periplasmic binding protein-like II"/>
    <property type="match status" value="2"/>
</dbReference>
<evidence type="ECO:0000256" key="2">
    <source>
        <dbReference type="ARBA" id="ARBA00022448"/>
    </source>
</evidence>
<evidence type="ECO:0000256" key="1">
    <source>
        <dbReference type="ARBA" id="ARBA00004418"/>
    </source>
</evidence>
<name>A0A7W7GQG5_9MICC</name>
<dbReference type="Pfam" id="PF09084">
    <property type="entry name" value="NMT1"/>
    <property type="match status" value="1"/>
</dbReference>
<dbReference type="InterPro" id="IPR010067">
    <property type="entry name" value="ABC_SsuA_sub-bd"/>
</dbReference>
<dbReference type="EMBL" id="JACHNA010000001">
    <property type="protein sequence ID" value="MBB4736415.1"/>
    <property type="molecule type" value="Genomic_DNA"/>
</dbReference>
<sequence>MRTPSPQPTRRRFTAALLAAALPLTLSGCLLQGEGSGGGGNDADTLSIDYATYNPLSLVLRRQGWLEQELKDDGVDVRWVFSAGSNKANELLRAGAVDVGSTAGVAALLNRANGAPTKVVAIANRPEWAALMAKPDSGITEVSQLRGRSLAATRGTDPYFFAVQAIEQAGLSPSDVEIQNLQHADGRNALENGSVAAWAGLDPIMAGAQHDGAAFLHRDLELNTFSVVQADEDFLEQEPETAQTVLDAYERARAWVLDHPEETAQILAEDAGIDIEVARTVIRERTNADVSPVPGDDLRDVLARTGPILVDTGDVDYQHQVDAALDTLFDPRFAEEATR</sequence>
<accession>A0A7W7GQG5</accession>
<evidence type="ECO:0000313" key="6">
    <source>
        <dbReference type="EMBL" id="MBB4736415.1"/>
    </source>
</evidence>
<comment type="subcellular location">
    <subcellularLocation>
        <location evidence="1">Periplasm</location>
    </subcellularLocation>
</comment>
<dbReference type="AlphaFoldDB" id="A0A7W7GQG5"/>
<dbReference type="PANTHER" id="PTHR30024">
    <property type="entry name" value="ALIPHATIC SULFONATES-BINDING PROTEIN-RELATED"/>
    <property type="match status" value="1"/>
</dbReference>
<feature type="signal peptide" evidence="4">
    <location>
        <begin position="1"/>
        <end position="32"/>
    </location>
</feature>
<evidence type="ECO:0000259" key="5">
    <source>
        <dbReference type="Pfam" id="PF09084"/>
    </source>
</evidence>
<gene>
    <name evidence="6" type="ORF">HDA30_001923</name>
</gene>
<evidence type="ECO:0000256" key="3">
    <source>
        <dbReference type="ARBA" id="ARBA00022729"/>
    </source>
</evidence>
<protein>
    <submittedName>
        <fullName evidence="6">Sulfonate transport system substrate-binding protein</fullName>
    </submittedName>
</protein>
<dbReference type="GO" id="GO:0042597">
    <property type="term" value="C:periplasmic space"/>
    <property type="evidence" value="ECO:0007669"/>
    <property type="project" value="UniProtKB-SubCell"/>
</dbReference>
<dbReference type="RefSeq" id="WP_158497022.1">
    <property type="nucleotide sequence ID" value="NZ_JACHNA010000001.1"/>
</dbReference>
<dbReference type="Proteomes" id="UP000540191">
    <property type="component" value="Unassembled WGS sequence"/>
</dbReference>
<organism evidence="6 7">
    <name type="scientific">Micrococcus cohnii</name>
    <dbReference type="NCBI Taxonomy" id="993416"/>
    <lineage>
        <taxon>Bacteria</taxon>
        <taxon>Bacillati</taxon>
        <taxon>Actinomycetota</taxon>
        <taxon>Actinomycetes</taxon>
        <taxon>Micrococcales</taxon>
        <taxon>Micrococcaceae</taxon>
        <taxon>Micrococcus</taxon>
    </lineage>
</organism>
<feature type="chain" id="PRO_5038612067" evidence="4">
    <location>
        <begin position="33"/>
        <end position="339"/>
    </location>
</feature>
<dbReference type="PROSITE" id="PS51257">
    <property type="entry name" value="PROKAR_LIPOPROTEIN"/>
    <property type="match status" value="1"/>
</dbReference>
<dbReference type="PANTHER" id="PTHR30024:SF21">
    <property type="entry name" value="ABC TRANSPORTER SUBSTRATE-BINDING PROTEIN"/>
    <property type="match status" value="1"/>
</dbReference>
<proteinExistence type="predicted"/>
<keyword evidence="3 4" id="KW-0732">Signal</keyword>
<dbReference type="GO" id="GO:0016020">
    <property type="term" value="C:membrane"/>
    <property type="evidence" value="ECO:0007669"/>
    <property type="project" value="InterPro"/>
</dbReference>
<keyword evidence="2" id="KW-0813">Transport</keyword>
<comment type="caution">
    <text evidence="6">The sequence shown here is derived from an EMBL/GenBank/DDBJ whole genome shotgun (WGS) entry which is preliminary data.</text>
</comment>